<organism evidence="3 4">
    <name type="scientific">Paraburkholderia elongata</name>
    <dbReference type="NCBI Taxonomy" id="2675747"/>
    <lineage>
        <taxon>Bacteria</taxon>
        <taxon>Pseudomonadati</taxon>
        <taxon>Pseudomonadota</taxon>
        <taxon>Betaproteobacteria</taxon>
        <taxon>Burkholderiales</taxon>
        <taxon>Burkholderiaceae</taxon>
        <taxon>Paraburkholderia</taxon>
    </lineage>
</organism>
<protein>
    <submittedName>
        <fullName evidence="3">Site-specific integrase</fullName>
    </submittedName>
</protein>
<dbReference type="PROSITE" id="PS51898">
    <property type="entry name" value="TYR_RECOMBINASE"/>
    <property type="match status" value="1"/>
</dbReference>
<dbReference type="Gene3D" id="1.10.443.10">
    <property type="entry name" value="Intergrase catalytic core"/>
    <property type="match status" value="1"/>
</dbReference>
<dbReference type="RefSeq" id="WP_172168450.1">
    <property type="nucleotide sequence ID" value="NZ_WOEZ01000125.1"/>
</dbReference>
<dbReference type="EMBL" id="WOEZ01000125">
    <property type="protein sequence ID" value="NPT57394.1"/>
    <property type="molecule type" value="Genomic_DNA"/>
</dbReference>
<comment type="caution">
    <text evidence="3">The sequence shown here is derived from an EMBL/GenBank/DDBJ whole genome shotgun (WGS) entry which is preliminary data.</text>
</comment>
<evidence type="ECO:0000259" key="2">
    <source>
        <dbReference type="PROSITE" id="PS51898"/>
    </source>
</evidence>
<dbReference type="GO" id="GO:0015074">
    <property type="term" value="P:DNA integration"/>
    <property type="evidence" value="ECO:0007669"/>
    <property type="project" value="InterPro"/>
</dbReference>
<dbReference type="GO" id="GO:0006310">
    <property type="term" value="P:DNA recombination"/>
    <property type="evidence" value="ECO:0007669"/>
    <property type="project" value="UniProtKB-KW"/>
</dbReference>
<evidence type="ECO:0000313" key="3">
    <source>
        <dbReference type="EMBL" id="NPT57394.1"/>
    </source>
</evidence>
<proteinExistence type="predicted"/>
<dbReference type="InterPro" id="IPR011010">
    <property type="entry name" value="DNA_brk_join_enz"/>
</dbReference>
<dbReference type="InterPro" id="IPR002104">
    <property type="entry name" value="Integrase_catalytic"/>
</dbReference>
<accession>A0A972NS38</accession>
<keyword evidence="1" id="KW-0233">DNA recombination</keyword>
<dbReference type="NCBIfam" id="NF040693">
    <property type="entry name" value="recomb_GmtY"/>
    <property type="match status" value="1"/>
</dbReference>
<dbReference type="Proteomes" id="UP000655523">
    <property type="component" value="Unassembled WGS sequence"/>
</dbReference>
<dbReference type="AlphaFoldDB" id="A0A972NS38"/>
<dbReference type="GO" id="GO:0003677">
    <property type="term" value="F:DNA binding"/>
    <property type="evidence" value="ECO:0007669"/>
    <property type="project" value="InterPro"/>
</dbReference>
<evidence type="ECO:0000256" key="1">
    <source>
        <dbReference type="ARBA" id="ARBA00023172"/>
    </source>
</evidence>
<sequence length="497" mass="56640">MTHVRVPARVVTDDTGIRAEIPAILVEEGGQCIALEPVVDYLLANYQARSLAWMNKLCQVVEMLLDYVAANHAYFDKPEDLFETFTQRVYTGTIGDDGRDPSNLYWFPKRTKTAKQLLTMLSEFSDWMHKKYGAIPLNPWREATIFEQRLNWAAFINKSQRSFLGHLDSYADAAAAAKQARNTRQRRAPTGDHGETKAFPDDRFMELLFVGFTVPGKQDSPDIVERYDWRGICITILLHWGGLRVSEPFHLWVGDITSDPLKPDEAYVRVYHPIDGAAPKDFRGPDGRYLPNREAYLQARYPGYRPRHRETGNRKSGWKNPKLDDTTQNFMHVHWLPAGIGGRLFMQAWKLYMYQRMRARIGADRHPFLFVSFRSLQHGEPYTIDAYRDAHARAVRRIGLTPAKMNGTTEHGHRHAYGQRARRGAVDNIVTQKGMHHKSIESQAVYTEPSISEVTAALEKANETLSSGQSLPMVPDLETLVSAVKKKQSGNLTKKGR</sequence>
<dbReference type="SUPFAM" id="SSF56349">
    <property type="entry name" value="DNA breaking-rejoining enzymes"/>
    <property type="match status" value="1"/>
</dbReference>
<evidence type="ECO:0000313" key="4">
    <source>
        <dbReference type="Proteomes" id="UP000655523"/>
    </source>
</evidence>
<dbReference type="InterPro" id="IPR013762">
    <property type="entry name" value="Integrase-like_cat_sf"/>
</dbReference>
<keyword evidence="4" id="KW-1185">Reference proteome</keyword>
<feature type="domain" description="Tyr recombinase" evidence="2">
    <location>
        <begin position="194"/>
        <end position="459"/>
    </location>
</feature>
<gene>
    <name evidence="3" type="ORF">GNZ13_23195</name>
</gene>
<reference evidence="3 4" key="1">
    <citation type="submission" date="2019-11" db="EMBL/GenBank/DDBJ databases">
        <title>Metabolism of dissolved organic matter in forest soils.</title>
        <authorList>
            <person name="Cyle K.T."/>
            <person name="Wilhelm R.C."/>
            <person name="Martinez C.E."/>
        </authorList>
    </citation>
    <scope>NUCLEOTIDE SEQUENCE [LARGE SCALE GENOMIC DNA]</scope>
    <source>
        <strain evidence="3 4">5N</strain>
    </source>
</reference>
<name>A0A972NS38_9BURK</name>